<dbReference type="InterPro" id="IPR014710">
    <property type="entry name" value="RmlC-like_jellyroll"/>
</dbReference>
<evidence type="ECO:0000313" key="2">
    <source>
        <dbReference type="EMBL" id="AMG76137.1"/>
    </source>
</evidence>
<dbReference type="AlphaFoldDB" id="A0AA86GN46"/>
<organism evidence="2 3">
    <name type="scientific">Sphingopyxis granuli</name>
    <dbReference type="NCBI Taxonomy" id="267128"/>
    <lineage>
        <taxon>Bacteria</taxon>
        <taxon>Pseudomonadati</taxon>
        <taxon>Pseudomonadota</taxon>
        <taxon>Alphaproteobacteria</taxon>
        <taxon>Sphingomonadales</taxon>
        <taxon>Sphingomonadaceae</taxon>
        <taxon>Sphingopyxis</taxon>
    </lineage>
</organism>
<dbReference type="Proteomes" id="UP000058599">
    <property type="component" value="Chromosome"/>
</dbReference>
<proteinExistence type="predicted"/>
<evidence type="ECO:0000256" key="1">
    <source>
        <dbReference type="SAM" id="SignalP"/>
    </source>
</evidence>
<evidence type="ECO:0000313" key="3">
    <source>
        <dbReference type="Proteomes" id="UP000058599"/>
    </source>
</evidence>
<keyword evidence="1" id="KW-0732">Signal</keyword>
<feature type="chain" id="PRO_5041744425" description="Cupin domain-containing protein" evidence="1">
    <location>
        <begin position="23"/>
        <end position="148"/>
    </location>
</feature>
<gene>
    <name evidence="2" type="ORF">SGRAN_3804</name>
</gene>
<evidence type="ECO:0008006" key="4">
    <source>
        <dbReference type="Google" id="ProtNLM"/>
    </source>
</evidence>
<dbReference type="Gene3D" id="2.60.120.10">
    <property type="entry name" value="Jelly Rolls"/>
    <property type="match status" value="1"/>
</dbReference>
<dbReference type="KEGG" id="sgi:SGRAN_3804"/>
<dbReference type="EMBL" id="CP012199">
    <property type="protein sequence ID" value="AMG76137.1"/>
    <property type="molecule type" value="Genomic_DNA"/>
</dbReference>
<keyword evidence="3" id="KW-1185">Reference proteome</keyword>
<dbReference type="InterPro" id="IPR011051">
    <property type="entry name" value="RmlC_Cupin_sf"/>
</dbReference>
<dbReference type="SUPFAM" id="SSF51182">
    <property type="entry name" value="RmlC-like cupins"/>
    <property type="match status" value="1"/>
</dbReference>
<protein>
    <recommendedName>
        <fullName evidence="4">Cupin domain-containing protein</fullName>
    </recommendedName>
</protein>
<feature type="signal peptide" evidence="1">
    <location>
        <begin position="1"/>
        <end position="22"/>
    </location>
</feature>
<dbReference type="RefSeq" id="WP_067186204.1">
    <property type="nucleotide sequence ID" value="NZ_CP012199.1"/>
</dbReference>
<sequence>MLRRLPLLAAAASLAIPGSASAQSTRLDLDRLTYAVVHGAAQQAVLATDADGRPLSFLLRIDKGKMLPPHGATGPVRLLTVLSGTLSWGDGASLDKATERRFGPGSVIVIPAEGGEHWAAARDGDVLLQVVLVRDGALSPAAAAQVAR</sequence>
<name>A0AA86GN46_9SPHN</name>
<reference evidence="2 3" key="1">
    <citation type="journal article" date="2016" name="BMC Genomics">
        <title>Genomic analysis of the nitrate-respiring Sphingopyxis granuli (formerly Sphingomonas macrogoltabida) strain TFA.</title>
        <authorList>
            <person name="Garcia-Romero I."/>
            <person name="Perez-Pulido A.J."/>
            <person name="Gonzalez-Flores Y.E."/>
            <person name="Reyes-Ramirez F."/>
            <person name="Santero E."/>
            <person name="Floriano B."/>
        </authorList>
    </citation>
    <scope>NUCLEOTIDE SEQUENCE [LARGE SCALE GENOMIC DNA]</scope>
    <source>
        <strain evidence="2 3">TFA</strain>
    </source>
</reference>
<accession>A0AA86GN46</accession>